<dbReference type="RefSeq" id="WP_123783022.1">
    <property type="nucleotide sequence ID" value="NZ_RKIK01000067.1"/>
</dbReference>
<dbReference type="InterPro" id="IPR001845">
    <property type="entry name" value="HTH_ArsR_DNA-bd_dom"/>
</dbReference>
<dbReference type="AlphaFoldDB" id="A0A3N3DVX4"/>
<feature type="domain" description="HTH arsR-type" evidence="5">
    <location>
        <begin position="1"/>
        <end position="89"/>
    </location>
</feature>
<organism evidence="6 7">
    <name type="scientific">Vibrio ponticus</name>
    <dbReference type="NCBI Taxonomy" id="265668"/>
    <lineage>
        <taxon>Bacteria</taxon>
        <taxon>Pseudomonadati</taxon>
        <taxon>Pseudomonadota</taxon>
        <taxon>Gammaproteobacteria</taxon>
        <taxon>Vibrionales</taxon>
        <taxon>Vibrionaceae</taxon>
        <taxon>Vibrio</taxon>
    </lineage>
</organism>
<dbReference type="SMART" id="SM00418">
    <property type="entry name" value="HTH_ARSR"/>
    <property type="match status" value="1"/>
</dbReference>
<keyword evidence="3" id="KW-0238">DNA-binding</keyword>
<sequence length="113" mass="13103">MLPHQFFKLLSDETRVRCLMLIMREECLCVGDLTQALNENQPKISRHLAQLRSSGILVDVRQGQWVFYRRAPSLPGWMNKLIDDLVASNCLKTEYQQDIERLNAIQGRPVCCQ</sequence>
<dbReference type="NCBIfam" id="NF007528">
    <property type="entry name" value="PRK10141.1"/>
    <property type="match status" value="1"/>
</dbReference>
<dbReference type="InterPro" id="IPR036388">
    <property type="entry name" value="WH-like_DNA-bd_sf"/>
</dbReference>
<dbReference type="Proteomes" id="UP000278792">
    <property type="component" value="Unassembled WGS sequence"/>
</dbReference>
<dbReference type="PANTHER" id="PTHR33154:SF18">
    <property type="entry name" value="ARSENICAL RESISTANCE OPERON REPRESSOR"/>
    <property type="match status" value="1"/>
</dbReference>
<evidence type="ECO:0000256" key="4">
    <source>
        <dbReference type="ARBA" id="ARBA00023163"/>
    </source>
</evidence>
<dbReference type="Pfam" id="PF01022">
    <property type="entry name" value="HTH_5"/>
    <property type="match status" value="1"/>
</dbReference>
<dbReference type="InterPro" id="IPR036390">
    <property type="entry name" value="WH_DNA-bd_sf"/>
</dbReference>
<dbReference type="PANTHER" id="PTHR33154">
    <property type="entry name" value="TRANSCRIPTIONAL REGULATOR, ARSR FAMILY"/>
    <property type="match status" value="1"/>
</dbReference>
<dbReference type="PRINTS" id="PR00778">
    <property type="entry name" value="HTHARSR"/>
</dbReference>
<keyword evidence="2" id="KW-0805">Transcription regulation</keyword>
<dbReference type="GO" id="GO:0003700">
    <property type="term" value="F:DNA-binding transcription factor activity"/>
    <property type="evidence" value="ECO:0007669"/>
    <property type="project" value="InterPro"/>
</dbReference>
<dbReference type="InterPro" id="IPR011991">
    <property type="entry name" value="ArsR-like_HTH"/>
</dbReference>
<accession>A0A3N3DVX4</accession>
<dbReference type="NCBIfam" id="NF033788">
    <property type="entry name" value="HTH_metalloreg"/>
    <property type="match status" value="1"/>
</dbReference>
<proteinExistence type="predicted"/>
<protein>
    <submittedName>
        <fullName evidence="6">ArsR family transcriptional regulator</fullName>
    </submittedName>
</protein>
<evidence type="ECO:0000256" key="3">
    <source>
        <dbReference type="ARBA" id="ARBA00023125"/>
    </source>
</evidence>
<dbReference type="FunFam" id="1.10.10.10:FF:000279">
    <property type="entry name" value="Transcriptional regulator, ArsR family"/>
    <property type="match status" value="1"/>
</dbReference>
<keyword evidence="4" id="KW-0804">Transcription</keyword>
<reference evidence="6 7" key="1">
    <citation type="submission" date="2018-11" db="EMBL/GenBank/DDBJ databases">
        <title>Vibrio ponticus strain CAIM 1751 pathogenic for the snapper Lutjanus guttatus.</title>
        <authorList>
            <person name="Soto-Rodriguez S."/>
            <person name="Lozano-Olvera R."/>
            <person name="Gomez-Gil B."/>
        </authorList>
    </citation>
    <scope>NUCLEOTIDE SEQUENCE [LARGE SCALE GENOMIC DNA]</scope>
    <source>
        <strain evidence="6 7">CAIM 1751</strain>
    </source>
</reference>
<gene>
    <name evidence="6" type="ORF">EGH82_17265</name>
</gene>
<dbReference type="GO" id="GO:0046685">
    <property type="term" value="P:response to arsenic-containing substance"/>
    <property type="evidence" value="ECO:0007669"/>
    <property type="project" value="UniProtKB-KW"/>
</dbReference>
<dbReference type="SUPFAM" id="SSF46785">
    <property type="entry name" value="Winged helix' DNA-binding domain"/>
    <property type="match status" value="1"/>
</dbReference>
<dbReference type="PROSITE" id="PS50987">
    <property type="entry name" value="HTH_ARSR_2"/>
    <property type="match status" value="1"/>
</dbReference>
<dbReference type="GO" id="GO:0003677">
    <property type="term" value="F:DNA binding"/>
    <property type="evidence" value="ECO:0007669"/>
    <property type="project" value="UniProtKB-KW"/>
</dbReference>
<dbReference type="Gene3D" id="1.10.10.10">
    <property type="entry name" value="Winged helix-like DNA-binding domain superfamily/Winged helix DNA-binding domain"/>
    <property type="match status" value="1"/>
</dbReference>
<evidence type="ECO:0000256" key="2">
    <source>
        <dbReference type="ARBA" id="ARBA00023015"/>
    </source>
</evidence>
<evidence type="ECO:0000259" key="5">
    <source>
        <dbReference type="PROSITE" id="PS50987"/>
    </source>
</evidence>
<dbReference type="CDD" id="cd00090">
    <property type="entry name" value="HTH_ARSR"/>
    <property type="match status" value="1"/>
</dbReference>
<comment type="caution">
    <text evidence="6">The sequence shown here is derived from an EMBL/GenBank/DDBJ whole genome shotgun (WGS) entry which is preliminary data.</text>
</comment>
<name>A0A3N3DVX4_9VIBR</name>
<keyword evidence="1" id="KW-0059">Arsenical resistance</keyword>
<evidence type="ECO:0000313" key="6">
    <source>
        <dbReference type="EMBL" id="ROV58674.1"/>
    </source>
</evidence>
<evidence type="ECO:0000256" key="1">
    <source>
        <dbReference type="ARBA" id="ARBA00022849"/>
    </source>
</evidence>
<dbReference type="EMBL" id="RKIK01000067">
    <property type="protein sequence ID" value="ROV58674.1"/>
    <property type="molecule type" value="Genomic_DNA"/>
</dbReference>
<evidence type="ECO:0000313" key="7">
    <source>
        <dbReference type="Proteomes" id="UP000278792"/>
    </source>
</evidence>
<dbReference type="InterPro" id="IPR051081">
    <property type="entry name" value="HTH_MetalResp_TranReg"/>
</dbReference>